<dbReference type="InterPro" id="IPR018060">
    <property type="entry name" value="HTH_AraC"/>
</dbReference>
<dbReference type="PANTHER" id="PTHR42713">
    <property type="entry name" value="HISTIDINE KINASE-RELATED"/>
    <property type="match status" value="1"/>
</dbReference>
<feature type="domain" description="Response regulatory" evidence="10">
    <location>
        <begin position="3"/>
        <end position="120"/>
    </location>
</feature>
<dbReference type="SUPFAM" id="SSF46689">
    <property type="entry name" value="Homeodomain-like"/>
    <property type="match status" value="2"/>
</dbReference>
<feature type="modified residue" description="4-aspartylphosphate" evidence="8">
    <location>
        <position position="55"/>
    </location>
</feature>
<evidence type="ECO:0000259" key="9">
    <source>
        <dbReference type="PROSITE" id="PS01124"/>
    </source>
</evidence>
<dbReference type="InterPro" id="IPR009057">
    <property type="entry name" value="Homeodomain-like_sf"/>
</dbReference>
<dbReference type="Pfam" id="PF12833">
    <property type="entry name" value="HTH_18"/>
    <property type="match status" value="1"/>
</dbReference>
<sequence>MFKAIIADDQMPVLDYLQAKLPWGQLEIELYSICTDGEEALEACKEGKPDILITDIGMPIMNGLELIEKAKELNPSLKTIILSCHEEFHFAQQAVKLNVNDYILKETMRSEQLSEILQSMVTQLKKERDQKSHQQLIQNVITEGHSTLKTIYLKSLIDLPIWNEDEWMNRAENFGIQLRTRQSYLPVLCVLDRFEELELRFGGARQLQFVVENALHEAIQLEHHIVISLNEKTYLLLYAYSTSIKMNTKELILQDIIHVQQSLLNHMKMKTSYFVGNSFDSIIGFKKQACEMINIHNQHFYCGEMSIEKYKVPDITHAELFTKYAEAVDDIRSAIQSNELELLDQTLRKWSSHLHQQKYPIDMIRGWVLKIVTDVELKYSVMQHFLTSFSVERIQKKIYAIDTMEYLFTWLYRHLVDKMENYHQSKHLVIRKEIAEAQHYIMNHLSEKISMDEMARRLHLNATHFSRIFKKETGETFVEFVNKKKMEKAKELLDRSSQSIDQIAQELAYDNTSYFNKLFRAYSGMSANEYRKRI</sequence>
<name>A0A9J6ZG67_9BACL</name>
<dbReference type="InterPro" id="IPR018062">
    <property type="entry name" value="HTH_AraC-typ_CS"/>
</dbReference>
<dbReference type="GO" id="GO:0043565">
    <property type="term" value="F:sequence-specific DNA binding"/>
    <property type="evidence" value="ECO:0007669"/>
    <property type="project" value="InterPro"/>
</dbReference>
<accession>A0A9J6ZG67</accession>
<reference evidence="11" key="1">
    <citation type="submission" date="2022-05" db="EMBL/GenBank/DDBJ databases">
        <title>Novel bacterial taxa in a minimal lignocellulolytic consortium and its capacity to transform plastics disclosed by genome-resolved metagenomics.</title>
        <authorList>
            <person name="Rodriguez C.A.D."/>
            <person name="Diaz-Garcia L."/>
            <person name="Herrera K."/>
            <person name="Tarazona N.A."/>
            <person name="Sproer C."/>
            <person name="Overmann J."/>
            <person name="Jimenez D.J."/>
        </authorList>
    </citation>
    <scope>NUCLEOTIDE SEQUENCE</scope>
    <source>
        <strain evidence="11">MAG5</strain>
    </source>
</reference>
<dbReference type="PROSITE" id="PS50110">
    <property type="entry name" value="RESPONSE_REGULATORY"/>
    <property type="match status" value="1"/>
</dbReference>
<keyword evidence="5" id="KW-0805">Transcription regulation</keyword>
<dbReference type="AlphaFoldDB" id="A0A9J6ZG67"/>
<evidence type="ECO:0000256" key="5">
    <source>
        <dbReference type="ARBA" id="ARBA00023015"/>
    </source>
</evidence>
<dbReference type="PROSITE" id="PS00041">
    <property type="entry name" value="HTH_ARAC_FAMILY_1"/>
    <property type="match status" value="1"/>
</dbReference>
<evidence type="ECO:0000256" key="7">
    <source>
        <dbReference type="ARBA" id="ARBA00023163"/>
    </source>
</evidence>
<keyword evidence="3 8" id="KW-0597">Phosphoprotein</keyword>
<dbReference type="InterPro" id="IPR011006">
    <property type="entry name" value="CheY-like_superfamily"/>
</dbReference>
<proteinExistence type="predicted"/>
<evidence type="ECO:0000256" key="1">
    <source>
        <dbReference type="ARBA" id="ARBA00004496"/>
    </source>
</evidence>
<evidence type="ECO:0000256" key="3">
    <source>
        <dbReference type="ARBA" id="ARBA00022553"/>
    </source>
</evidence>
<protein>
    <submittedName>
        <fullName evidence="11">Helix-turn-helix domain-containing protein</fullName>
    </submittedName>
</protein>
<dbReference type="Pfam" id="PF00072">
    <property type="entry name" value="Response_reg"/>
    <property type="match status" value="1"/>
</dbReference>
<evidence type="ECO:0000256" key="8">
    <source>
        <dbReference type="PROSITE-ProRule" id="PRU00169"/>
    </source>
</evidence>
<keyword evidence="6" id="KW-0238">DNA-binding</keyword>
<dbReference type="GO" id="GO:0003700">
    <property type="term" value="F:DNA-binding transcription factor activity"/>
    <property type="evidence" value="ECO:0007669"/>
    <property type="project" value="InterPro"/>
</dbReference>
<dbReference type="CDD" id="cd17536">
    <property type="entry name" value="REC_YesN-like"/>
    <property type="match status" value="1"/>
</dbReference>
<comment type="subcellular location">
    <subcellularLocation>
        <location evidence="1">Cytoplasm</location>
    </subcellularLocation>
</comment>
<organism evidence="11 12">
    <name type="scientific">Candidatus Pristimantibacillus lignocellulolyticus</name>
    <dbReference type="NCBI Taxonomy" id="2994561"/>
    <lineage>
        <taxon>Bacteria</taxon>
        <taxon>Bacillati</taxon>
        <taxon>Bacillota</taxon>
        <taxon>Bacilli</taxon>
        <taxon>Bacillales</taxon>
        <taxon>Paenibacillaceae</taxon>
        <taxon>Candidatus Pristimantibacillus</taxon>
    </lineage>
</organism>
<feature type="domain" description="HTH araC/xylS-type" evidence="9">
    <location>
        <begin position="435"/>
        <end position="533"/>
    </location>
</feature>
<evidence type="ECO:0000256" key="2">
    <source>
        <dbReference type="ARBA" id="ARBA00022490"/>
    </source>
</evidence>
<dbReference type="InterPro" id="IPR001789">
    <property type="entry name" value="Sig_transdc_resp-reg_receiver"/>
</dbReference>
<keyword evidence="2" id="KW-0963">Cytoplasm</keyword>
<dbReference type="KEGG" id="plig:NAG76_01855"/>
<dbReference type="Proteomes" id="UP001056756">
    <property type="component" value="Chromosome"/>
</dbReference>
<dbReference type="SMART" id="SM00448">
    <property type="entry name" value="REC"/>
    <property type="match status" value="1"/>
</dbReference>
<dbReference type="Gene3D" id="1.10.10.60">
    <property type="entry name" value="Homeodomain-like"/>
    <property type="match status" value="2"/>
</dbReference>
<keyword evidence="7" id="KW-0804">Transcription</keyword>
<evidence type="ECO:0000259" key="10">
    <source>
        <dbReference type="PROSITE" id="PS50110"/>
    </source>
</evidence>
<dbReference type="Gene3D" id="3.40.50.2300">
    <property type="match status" value="1"/>
</dbReference>
<evidence type="ECO:0000313" key="12">
    <source>
        <dbReference type="Proteomes" id="UP001056756"/>
    </source>
</evidence>
<dbReference type="SUPFAM" id="SSF52172">
    <property type="entry name" value="CheY-like"/>
    <property type="match status" value="1"/>
</dbReference>
<evidence type="ECO:0000313" key="11">
    <source>
        <dbReference type="EMBL" id="URN95028.1"/>
    </source>
</evidence>
<dbReference type="PANTHER" id="PTHR42713:SF3">
    <property type="entry name" value="TRANSCRIPTIONAL REGULATORY PROTEIN HPTR"/>
    <property type="match status" value="1"/>
</dbReference>
<dbReference type="InterPro" id="IPR051552">
    <property type="entry name" value="HptR"/>
</dbReference>
<dbReference type="PROSITE" id="PS01124">
    <property type="entry name" value="HTH_ARAC_FAMILY_2"/>
    <property type="match status" value="1"/>
</dbReference>
<keyword evidence="4" id="KW-0902">Two-component regulatory system</keyword>
<dbReference type="EMBL" id="CP097899">
    <property type="protein sequence ID" value="URN95028.1"/>
    <property type="molecule type" value="Genomic_DNA"/>
</dbReference>
<dbReference type="SMART" id="SM00342">
    <property type="entry name" value="HTH_ARAC"/>
    <property type="match status" value="1"/>
</dbReference>
<dbReference type="GO" id="GO:0000160">
    <property type="term" value="P:phosphorelay signal transduction system"/>
    <property type="evidence" value="ECO:0007669"/>
    <property type="project" value="UniProtKB-KW"/>
</dbReference>
<dbReference type="GO" id="GO:0005737">
    <property type="term" value="C:cytoplasm"/>
    <property type="evidence" value="ECO:0007669"/>
    <property type="project" value="UniProtKB-SubCell"/>
</dbReference>
<evidence type="ECO:0000256" key="6">
    <source>
        <dbReference type="ARBA" id="ARBA00023125"/>
    </source>
</evidence>
<evidence type="ECO:0000256" key="4">
    <source>
        <dbReference type="ARBA" id="ARBA00023012"/>
    </source>
</evidence>
<gene>
    <name evidence="11" type="ORF">NAG76_01855</name>
</gene>